<gene>
    <name evidence="2" type="ORF">GQR93_04240</name>
</gene>
<dbReference type="SMR" id="A0A6P1E481"/>
<dbReference type="Pfam" id="PF13240">
    <property type="entry name" value="Zn_Ribbon_1"/>
    <property type="match status" value="1"/>
</dbReference>
<accession>A0A6P1E481</accession>
<dbReference type="Proteomes" id="UP000465035">
    <property type="component" value="Chromosome"/>
</dbReference>
<evidence type="ECO:0000313" key="2">
    <source>
        <dbReference type="EMBL" id="QHB51478.1"/>
    </source>
</evidence>
<reference evidence="2 3" key="1">
    <citation type="submission" date="2019-12" db="EMBL/GenBank/DDBJ databases">
        <title>Lactobacillus hilgardii FLUB.</title>
        <authorList>
            <person name="Gustaw K."/>
        </authorList>
    </citation>
    <scope>NUCLEOTIDE SEQUENCE [LARGE SCALE GENOMIC DNA]</scope>
    <source>
        <strain evidence="2 3">FLUB</strain>
    </source>
</reference>
<organism evidence="2 3">
    <name type="scientific">Lentilactobacillus hilgardii</name>
    <name type="common">Lactobacillus hilgardii</name>
    <dbReference type="NCBI Taxonomy" id="1588"/>
    <lineage>
        <taxon>Bacteria</taxon>
        <taxon>Bacillati</taxon>
        <taxon>Bacillota</taxon>
        <taxon>Bacilli</taxon>
        <taxon>Lactobacillales</taxon>
        <taxon>Lactobacillaceae</taxon>
        <taxon>Lentilactobacillus</taxon>
    </lineage>
</organism>
<dbReference type="EMBL" id="CP047121">
    <property type="protein sequence ID" value="QHB51478.1"/>
    <property type="molecule type" value="Genomic_DNA"/>
</dbReference>
<dbReference type="InterPro" id="IPR038587">
    <property type="entry name" value="Ribosomal_eL40_sf"/>
</dbReference>
<evidence type="ECO:0000259" key="1">
    <source>
        <dbReference type="Pfam" id="PF13240"/>
    </source>
</evidence>
<dbReference type="RefSeq" id="WP_003552617.1">
    <property type="nucleotide sequence ID" value="NZ_CABKOL010000106.1"/>
</dbReference>
<feature type="domain" description="Zinc-ribbon" evidence="1">
    <location>
        <begin position="9"/>
        <end position="30"/>
    </location>
</feature>
<dbReference type="Gene3D" id="4.10.1060.50">
    <property type="match status" value="1"/>
</dbReference>
<sequence length="149" mass="16339">MLSEVYRICPKCGTSNEVAANFCLKCGSKLSKDDEKPLLEHGGQLSEVLAQMDLTPEEQLAAQKIVIMTGDMPQGYRFQDVVYVNATGVLGQSYKEVMEQLSKHLYSTLYSLGMAGISNLHISHTVVPDEGVGNHFDLFAYGNGFSVRS</sequence>
<proteinExistence type="predicted"/>
<name>A0A6P1E481_LENHI</name>
<dbReference type="GeneID" id="69057563"/>
<dbReference type="InterPro" id="IPR026870">
    <property type="entry name" value="Zinc_ribbon_dom"/>
</dbReference>
<dbReference type="AlphaFoldDB" id="A0A6P1E481"/>
<protein>
    <submittedName>
        <fullName evidence="2">Zinc-ribbon domain-containing protein</fullName>
    </submittedName>
</protein>
<evidence type="ECO:0000313" key="3">
    <source>
        <dbReference type="Proteomes" id="UP000465035"/>
    </source>
</evidence>